<dbReference type="PANTHER" id="PTHR35550">
    <property type="match status" value="1"/>
</dbReference>
<dbReference type="Proteomes" id="UP000596660">
    <property type="component" value="Unplaced"/>
</dbReference>
<dbReference type="OMA" id="MRACIRD"/>
<sequence length="236" mass="26467">MASALFLATPLFQPSQNKEVSGRAICKFNSSIFGELVRQPSLVHKGINQSYKNKSISISSLFGRKVKAKTKRETVVPEPDYRIPIVLLGATGALVYTDNLVAAVPVGLLGLLLLVQIVLQFITLTSAVNRVQFLEFQATRVRFVFDDEALEVKVGSELQESGENVFVGGKNRWKYSSFVNWEFWWPNFPILVYFKETQTKPEGQIHFFPIIFNGKQLYDVMVERAGPSKTSGPKST</sequence>
<dbReference type="EnsemblPlants" id="AUR62013358-RA">
    <property type="protein sequence ID" value="AUR62013358-RA:cds"/>
    <property type="gene ID" value="AUR62013358"/>
</dbReference>
<reference evidence="1" key="1">
    <citation type="journal article" date="2017" name="Nature">
        <title>The genome of Chenopodium quinoa.</title>
        <authorList>
            <person name="Jarvis D.E."/>
            <person name="Ho Y.S."/>
            <person name="Lightfoot D.J."/>
            <person name="Schmoeckel S.M."/>
            <person name="Li B."/>
            <person name="Borm T.J.A."/>
            <person name="Ohyanagi H."/>
            <person name="Mineta K."/>
            <person name="Michell C.T."/>
            <person name="Saber N."/>
            <person name="Kharbatia N.M."/>
            <person name="Rupper R.R."/>
            <person name="Sharp A.R."/>
            <person name="Dally N."/>
            <person name="Boughton B.A."/>
            <person name="Woo Y.H."/>
            <person name="Gao G."/>
            <person name="Schijlen E.G.W.M."/>
            <person name="Guo X."/>
            <person name="Momin A.A."/>
            <person name="Negrao S."/>
            <person name="Al-Babili S."/>
            <person name="Gehring C."/>
            <person name="Roessner U."/>
            <person name="Jung C."/>
            <person name="Murphy K."/>
            <person name="Arold S.T."/>
            <person name="Gojobori T."/>
            <person name="van der Linden C.G."/>
            <person name="van Loo E.N."/>
            <person name="Jellen E.N."/>
            <person name="Maughan P.J."/>
            <person name="Tester M."/>
        </authorList>
    </citation>
    <scope>NUCLEOTIDE SEQUENCE [LARGE SCALE GENOMIC DNA]</scope>
    <source>
        <strain evidence="1">cv. PI 614886</strain>
    </source>
</reference>
<dbReference type="InterPro" id="IPR021467">
    <property type="entry name" value="DUF3119"/>
</dbReference>
<evidence type="ECO:0000313" key="1">
    <source>
        <dbReference type="EnsemblPlants" id="AUR62013358-RA:cds"/>
    </source>
</evidence>
<dbReference type="PANTHER" id="PTHR35550:SF2">
    <property type="entry name" value="OS05G0401200 PROTEIN"/>
    <property type="match status" value="1"/>
</dbReference>
<organism evidence="1 2">
    <name type="scientific">Chenopodium quinoa</name>
    <name type="common">Quinoa</name>
    <dbReference type="NCBI Taxonomy" id="63459"/>
    <lineage>
        <taxon>Eukaryota</taxon>
        <taxon>Viridiplantae</taxon>
        <taxon>Streptophyta</taxon>
        <taxon>Embryophyta</taxon>
        <taxon>Tracheophyta</taxon>
        <taxon>Spermatophyta</taxon>
        <taxon>Magnoliopsida</taxon>
        <taxon>eudicotyledons</taxon>
        <taxon>Gunneridae</taxon>
        <taxon>Pentapetalae</taxon>
        <taxon>Caryophyllales</taxon>
        <taxon>Chenopodiaceae</taxon>
        <taxon>Chenopodioideae</taxon>
        <taxon>Atripliceae</taxon>
        <taxon>Chenopodium</taxon>
    </lineage>
</organism>
<protein>
    <recommendedName>
        <fullName evidence="3">DUF3119 family protein</fullName>
    </recommendedName>
</protein>
<accession>A0A803LHB1</accession>
<evidence type="ECO:0008006" key="3">
    <source>
        <dbReference type="Google" id="ProtNLM"/>
    </source>
</evidence>
<dbReference type="Pfam" id="PF11317">
    <property type="entry name" value="DUF3119"/>
    <property type="match status" value="1"/>
</dbReference>
<reference evidence="1" key="2">
    <citation type="submission" date="2021-03" db="UniProtKB">
        <authorList>
            <consortium name="EnsemblPlants"/>
        </authorList>
    </citation>
    <scope>IDENTIFICATION</scope>
</reference>
<proteinExistence type="predicted"/>
<name>A0A803LHB1_CHEQI</name>
<dbReference type="AlphaFoldDB" id="A0A803LHB1"/>
<keyword evidence="2" id="KW-1185">Reference proteome</keyword>
<dbReference type="Gramene" id="AUR62013358-RA">
    <property type="protein sequence ID" value="AUR62013358-RA:cds"/>
    <property type="gene ID" value="AUR62013358"/>
</dbReference>
<evidence type="ECO:0000313" key="2">
    <source>
        <dbReference type="Proteomes" id="UP000596660"/>
    </source>
</evidence>